<gene>
    <name evidence="6" type="ORF">TTHERM_00369610</name>
</gene>
<keyword evidence="2" id="KW-0963">Cytoplasm</keyword>
<dbReference type="InParanoid" id="Q22P76"/>
<reference evidence="7" key="1">
    <citation type="journal article" date="2006" name="PLoS Biol.">
        <title>Macronuclear genome sequence of the ciliate Tetrahymena thermophila, a model eukaryote.</title>
        <authorList>
            <person name="Eisen J.A."/>
            <person name="Coyne R.S."/>
            <person name="Wu M."/>
            <person name="Wu D."/>
            <person name="Thiagarajan M."/>
            <person name="Wortman J.R."/>
            <person name="Badger J.H."/>
            <person name="Ren Q."/>
            <person name="Amedeo P."/>
            <person name="Jones K.M."/>
            <person name="Tallon L.J."/>
            <person name="Delcher A.L."/>
            <person name="Salzberg S.L."/>
            <person name="Silva J.C."/>
            <person name="Haas B.J."/>
            <person name="Majoros W.H."/>
            <person name="Farzad M."/>
            <person name="Carlton J.M."/>
            <person name="Smith R.K. Jr."/>
            <person name="Garg J."/>
            <person name="Pearlman R.E."/>
            <person name="Karrer K.M."/>
            <person name="Sun L."/>
            <person name="Manning G."/>
            <person name="Elde N.C."/>
            <person name="Turkewitz A.P."/>
            <person name="Asai D.J."/>
            <person name="Wilkes D.E."/>
            <person name="Wang Y."/>
            <person name="Cai H."/>
            <person name="Collins K."/>
            <person name="Stewart B.A."/>
            <person name="Lee S.R."/>
            <person name="Wilamowska K."/>
            <person name="Weinberg Z."/>
            <person name="Ruzzo W.L."/>
            <person name="Wloga D."/>
            <person name="Gaertig J."/>
            <person name="Frankel J."/>
            <person name="Tsao C.-C."/>
            <person name="Gorovsky M.A."/>
            <person name="Keeling P.J."/>
            <person name="Waller R.F."/>
            <person name="Patron N.J."/>
            <person name="Cherry J.M."/>
            <person name="Stover N.A."/>
            <person name="Krieger C.J."/>
            <person name="del Toro C."/>
            <person name="Ryder H.F."/>
            <person name="Williamson S.C."/>
            <person name="Barbeau R.A."/>
            <person name="Hamilton E.P."/>
            <person name="Orias E."/>
        </authorList>
    </citation>
    <scope>NUCLEOTIDE SEQUENCE [LARGE SCALE GENOMIC DNA]</scope>
    <source>
        <strain evidence="7">SB210</strain>
    </source>
</reference>
<dbReference type="SUPFAM" id="SSF56112">
    <property type="entry name" value="Protein kinase-like (PK-like)"/>
    <property type="match status" value="1"/>
</dbReference>
<proteinExistence type="predicted"/>
<dbReference type="EMBL" id="GG662855">
    <property type="protein sequence ID" value="EAR87233.2"/>
    <property type="molecule type" value="Genomic_DNA"/>
</dbReference>
<evidence type="ECO:0000256" key="2">
    <source>
        <dbReference type="ARBA" id="ARBA00022490"/>
    </source>
</evidence>
<evidence type="ECO:0000259" key="5">
    <source>
        <dbReference type="PROSITE" id="PS50011"/>
    </source>
</evidence>
<evidence type="ECO:0000256" key="3">
    <source>
        <dbReference type="ARBA" id="ARBA00023212"/>
    </source>
</evidence>
<dbReference type="AlphaFoldDB" id="Q22P76"/>
<dbReference type="RefSeq" id="XP_001007478.2">
    <property type="nucleotide sequence ID" value="XM_001007478.2"/>
</dbReference>
<name>Q22P76_TETTS</name>
<dbReference type="GO" id="GO:0005856">
    <property type="term" value="C:cytoskeleton"/>
    <property type="evidence" value="ECO:0007669"/>
    <property type="project" value="UniProtKB-SubCell"/>
</dbReference>
<keyword evidence="6" id="KW-0808">Transferase</keyword>
<keyword evidence="4" id="KW-0175">Coiled coil</keyword>
<keyword evidence="3" id="KW-0206">Cytoskeleton</keyword>
<feature type="coiled-coil region" evidence="4">
    <location>
        <begin position="518"/>
        <end position="611"/>
    </location>
</feature>
<evidence type="ECO:0000313" key="6">
    <source>
        <dbReference type="EMBL" id="EAR87233.2"/>
    </source>
</evidence>
<accession>Q22P76</accession>
<dbReference type="HOGENOM" id="CLU_415348_0_0_1"/>
<evidence type="ECO:0000313" key="7">
    <source>
        <dbReference type="Proteomes" id="UP000009168"/>
    </source>
</evidence>
<keyword evidence="7" id="KW-1185">Reference proteome</keyword>
<dbReference type="GeneID" id="7826765"/>
<dbReference type="SMART" id="SM00220">
    <property type="entry name" value="S_TKc"/>
    <property type="match status" value="1"/>
</dbReference>
<dbReference type="InterPro" id="IPR032675">
    <property type="entry name" value="LRR_dom_sf"/>
</dbReference>
<feature type="coiled-coil region" evidence="4">
    <location>
        <begin position="327"/>
        <end position="399"/>
    </location>
</feature>
<dbReference type="PANTHER" id="PTHR24107">
    <property type="entry name" value="YNEIN REGULATORY COMPLEX SUBUNIT 5"/>
    <property type="match status" value="1"/>
</dbReference>
<dbReference type="GO" id="GO:0004672">
    <property type="term" value="F:protein kinase activity"/>
    <property type="evidence" value="ECO:0007669"/>
    <property type="project" value="InterPro"/>
</dbReference>
<dbReference type="InterPro" id="IPR011009">
    <property type="entry name" value="Kinase-like_dom_sf"/>
</dbReference>
<feature type="domain" description="Protein kinase" evidence="5">
    <location>
        <begin position="33"/>
        <end position="288"/>
    </location>
</feature>
<evidence type="ECO:0000256" key="4">
    <source>
        <dbReference type="SAM" id="Coils"/>
    </source>
</evidence>
<dbReference type="PANTHER" id="PTHR24107:SF2">
    <property type="entry name" value="NLR FAMILY CARD DOMAIN CONTAINING 3"/>
    <property type="match status" value="1"/>
</dbReference>
<protein>
    <submittedName>
        <fullName evidence="6">Kinase domain protein</fullName>
    </submittedName>
</protein>
<dbReference type="GO" id="GO:0005524">
    <property type="term" value="F:ATP binding"/>
    <property type="evidence" value="ECO:0007669"/>
    <property type="project" value="InterPro"/>
</dbReference>
<dbReference type="Gene3D" id="1.10.510.10">
    <property type="entry name" value="Transferase(Phosphotransferase) domain 1"/>
    <property type="match status" value="1"/>
</dbReference>
<dbReference type="Proteomes" id="UP000009168">
    <property type="component" value="Unassembled WGS sequence"/>
</dbReference>
<keyword evidence="6" id="KW-0418">Kinase</keyword>
<dbReference type="KEGG" id="tet:TTHERM_00369610"/>
<dbReference type="OrthoDB" id="6500038at2759"/>
<dbReference type="PROSITE" id="PS50011">
    <property type="entry name" value="PROTEIN_KINASE_DOM"/>
    <property type="match status" value="1"/>
</dbReference>
<comment type="subcellular location">
    <subcellularLocation>
        <location evidence="1">Cytoplasm</location>
        <location evidence="1">Cytoskeleton</location>
    </subcellularLocation>
</comment>
<dbReference type="SUPFAM" id="SSF52047">
    <property type="entry name" value="RNI-like"/>
    <property type="match status" value="2"/>
</dbReference>
<dbReference type="InterPro" id="IPR000719">
    <property type="entry name" value="Prot_kinase_dom"/>
</dbReference>
<dbReference type="InterPro" id="IPR052410">
    <property type="entry name" value="DRC5"/>
</dbReference>
<evidence type="ECO:0000256" key="1">
    <source>
        <dbReference type="ARBA" id="ARBA00004245"/>
    </source>
</evidence>
<dbReference type="Pfam" id="PF00069">
    <property type="entry name" value="Pkinase"/>
    <property type="match status" value="1"/>
</dbReference>
<sequence>MEQIKVTDLQNCYNKIQMIHKEAIDNFLKTHNYEFQKVIMNNRLSFVVQAQSLIDHNIVAIEILNNDQMQELNDKKLEKCIQILEKFNDEKYFLQFKESIQDLEYGFVAIVTQVYEKNLAFILENNKLTMKQIYALTYQLLRGVLLLEVQGIVIKDIQPQNILFSSSKNEFLLSYHRFFKFVESSEREYQKRNLNYLSPQVIDKIKPYSTSDDIYSIGVIILEALLQRKLQGMEYLQLKSQNLLSVLPELLSHEGQEFITNILCRMVDPDSNKISQPMALLQELNKFEVDQKQLKFPNLQDIAQSQEEIRQDLQQIEPTENEVQIKQQKLLQEGKRFEEQIEIEEQNLLQDYSNMIKPNQQSNQAEIDQNQTAKQAIQLEKQNIENQQAENLISQVQDYKLKSNIQNQIQDQDLSKNFSDQNEQKQIECIEINDDSQDLELISIDQEPDQIESKNQLIQNQNQQVQNIVQTNSNNESLLKTNQKEKDNDNLAQEDISQFQQQKMTNSFLFHSLPESKIHQKNQENDEQSLQINLIEDQPISPLEIQNIASKQLQETNQSLNLEAQQANQIQNIEQGDNQISQQDINSNNELLQQSSNLQQQQQNENNMQEDYSQQEVYQLNQIPSAIEDQIDEINIEKQIKIDNKADINKSVNYEVVHFDFRQNRIDYEVVQTLGKILQRCQKMTQLHLNFDATNAHIKNIGYPLKIQDVHKIGDKGISEITKALQECVNLKSLEINLSDNNIGNQGVQCLQYYLQQSQNIVSLSLNLSYNQINQGVCQLAYALSKCQNLVDLELILRNTEIKLENLKNIYKDLEKLTNIEKLNLDISKTYQQNEIKLNLNDLSLIYKCEKLNTLSLNYDYNTFSLHAEHKYMMGIDKCTNLVSFSLSLSSVFILKYINTQNQNYVLKIIQSLCVGIQKMISLSSLSLDLSCNNLQIEQINAILETVKKCQNIKTLSLNLRQNKVDDNGIKQIGICLKQCQNINNLELNLQQTISIKNQKQGYQCLEDFLFSLSQCINLNHLDINFSENNIGSSVANLIGNNIQKLKNLKSLSLNLESNKIGIEGAKSIALIQKNCLNLTKLELFFSKNKLKVDQVKEITQDFTGMVNLILDERNMADEKGVCNTGAIFLRQNIQEPDLLLEGNNFNKIGIDYIFEHFKNCKTLASIYFDQNDDQKMTEIDKKNFQQLLLKQFQVLKAIIII</sequence>
<dbReference type="Gene3D" id="3.80.10.10">
    <property type="entry name" value="Ribonuclease Inhibitor"/>
    <property type="match status" value="2"/>
</dbReference>
<feature type="coiled-coil region" evidence="4">
    <location>
        <begin position="790"/>
        <end position="817"/>
    </location>
</feature>
<organism evidence="6 7">
    <name type="scientific">Tetrahymena thermophila (strain SB210)</name>
    <dbReference type="NCBI Taxonomy" id="312017"/>
    <lineage>
        <taxon>Eukaryota</taxon>
        <taxon>Sar</taxon>
        <taxon>Alveolata</taxon>
        <taxon>Ciliophora</taxon>
        <taxon>Intramacronucleata</taxon>
        <taxon>Oligohymenophorea</taxon>
        <taxon>Hymenostomatida</taxon>
        <taxon>Tetrahymenina</taxon>
        <taxon>Tetrahymenidae</taxon>
        <taxon>Tetrahymena</taxon>
    </lineage>
</organism>